<sequence length="340" mass="38379">MVKIRLGMIGLGRFAELHARILSRIPNVEVVALCDRNSERHDRFREWFPDARFYVEWSDMLATAVLDAVDVLTPEHLHMEPVKAALSQGLHVFVEKPLAHNPEAAAELVQEAETNRGILMTGHLLRFDPRYAAVKERLAKGDFGSIRSIYAKRNNWKSAFSTYNRIEPVYILGIHDIDLMHWYMEDDVRQVYATRSAPDGSEAADMNWAILHFNKGGIGIIECNWLLPDRGPSFQDVRMEIMAETGSVQIIDPEYGVTYIDESGLDVPAILNFHETHGRLKGPLIDELEHFVDCVSAGKHSDILKPVDSYRAVRVAWAVLQSAKTGQPVDLPQLMVGNKV</sequence>
<evidence type="ECO:0000313" key="4">
    <source>
        <dbReference type="Proteomes" id="UP000653578"/>
    </source>
</evidence>
<dbReference type="RefSeq" id="WP_171631855.1">
    <property type="nucleotide sequence ID" value="NZ_WHNY01000057.1"/>
</dbReference>
<dbReference type="PANTHER" id="PTHR43377">
    <property type="entry name" value="BILIVERDIN REDUCTASE A"/>
    <property type="match status" value="1"/>
</dbReference>
<reference evidence="3 4" key="1">
    <citation type="submission" date="2019-10" db="EMBL/GenBank/DDBJ databases">
        <title>Description of Paenibacillus humi sp. nov.</title>
        <authorList>
            <person name="Carlier A."/>
            <person name="Qi S."/>
        </authorList>
    </citation>
    <scope>NUCLEOTIDE SEQUENCE [LARGE SCALE GENOMIC DNA]</scope>
    <source>
        <strain evidence="3 4">LMG 31461</strain>
    </source>
</reference>
<dbReference type="Gene3D" id="3.30.360.10">
    <property type="entry name" value="Dihydrodipicolinate Reductase, domain 2"/>
    <property type="match status" value="1"/>
</dbReference>
<dbReference type="SUPFAM" id="SSF55347">
    <property type="entry name" value="Glyceraldehyde-3-phosphate dehydrogenase-like, C-terminal domain"/>
    <property type="match status" value="1"/>
</dbReference>
<evidence type="ECO:0008006" key="5">
    <source>
        <dbReference type="Google" id="ProtNLM"/>
    </source>
</evidence>
<dbReference type="Pfam" id="PF01408">
    <property type="entry name" value="GFO_IDH_MocA"/>
    <property type="match status" value="1"/>
</dbReference>
<feature type="domain" description="Gfo/Idh/MocA-like oxidoreductase N-terminal" evidence="1">
    <location>
        <begin position="4"/>
        <end position="123"/>
    </location>
</feature>
<dbReference type="InterPro" id="IPR051450">
    <property type="entry name" value="Gfo/Idh/MocA_Oxidoreductases"/>
</dbReference>
<accession>A0ABX1XBC7</accession>
<comment type="caution">
    <text evidence="3">The sequence shown here is derived from an EMBL/GenBank/DDBJ whole genome shotgun (WGS) entry which is preliminary data.</text>
</comment>
<evidence type="ECO:0000259" key="1">
    <source>
        <dbReference type="Pfam" id="PF01408"/>
    </source>
</evidence>
<dbReference type="InterPro" id="IPR055170">
    <property type="entry name" value="GFO_IDH_MocA-like_dom"/>
</dbReference>
<dbReference type="SUPFAM" id="SSF51735">
    <property type="entry name" value="NAD(P)-binding Rossmann-fold domains"/>
    <property type="match status" value="1"/>
</dbReference>
<evidence type="ECO:0000259" key="2">
    <source>
        <dbReference type="Pfam" id="PF22725"/>
    </source>
</evidence>
<dbReference type="Proteomes" id="UP000653578">
    <property type="component" value="Unassembled WGS sequence"/>
</dbReference>
<name>A0ABX1XBC7_9BACL</name>
<keyword evidence="4" id="KW-1185">Reference proteome</keyword>
<feature type="domain" description="GFO/IDH/MocA-like oxidoreductase" evidence="2">
    <location>
        <begin position="131"/>
        <end position="248"/>
    </location>
</feature>
<evidence type="ECO:0000313" key="3">
    <source>
        <dbReference type="EMBL" id="NOU65758.1"/>
    </source>
</evidence>
<proteinExistence type="predicted"/>
<dbReference type="Pfam" id="PF22725">
    <property type="entry name" value="GFO_IDH_MocA_C3"/>
    <property type="match status" value="1"/>
</dbReference>
<organism evidence="3 4">
    <name type="scientific">Paenibacillus plantarum</name>
    <dbReference type="NCBI Taxonomy" id="2654975"/>
    <lineage>
        <taxon>Bacteria</taxon>
        <taxon>Bacillati</taxon>
        <taxon>Bacillota</taxon>
        <taxon>Bacilli</taxon>
        <taxon>Bacillales</taxon>
        <taxon>Paenibacillaceae</taxon>
        <taxon>Paenibacillus</taxon>
    </lineage>
</organism>
<dbReference type="PANTHER" id="PTHR43377:SF1">
    <property type="entry name" value="BILIVERDIN REDUCTASE A"/>
    <property type="match status" value="1"/>
</dbReference>
<protein>
    <recommendedName>
        <fullName evidence="5">Gfo/Idh/MocA family oxidoreductase</fullName>
    </recommendedName>
</protein>
<dbReference type="EMBL" id="WHNY01000057">
    <property type="protein sequence ID" value="NOU65758.1"/>
    <property type="molecule type" value="Genomic_DNA"/>
</dbReference>
<dbReference type="Gene3D" id="3.40.50.720">
    <property type="entry name" value="NAD(P)-binding Rossmann-like Domain"/>
    <property type="match status" value="1"/>
</dbReference>
<dbReference type="InterPro" id="IPR036291">
    <property type="entry name" value="NAD(P)-bd_dom_sf"/>
</dbReference>
<gene>
    <name evidence="3" type="ORF">GC096_17115</name>
</gene>
<dbReference type="InterPro" id="IPR000683">
    <property type="entry name" value="Gfo/Idh/MocA-like_OxRdtase_N"/>
</dbReference>